<evidence type="ECO:0000313" key="7">
    <source>
        <dbReference type="Proteomes" id="UP001175353"/>
    </source>
</evidence>
<dbReference type="InterPro" id="IPR030559">
    <property type="entry name" value="PolZ_Rev3"/>
</dbReference>
<dbReference type="EMBL" id="JAUJLE010000338">
    <property type="protein sequence ID" value="KAK0960101.1"/>
    <property type="molecule type" value="Genomic_DNA"/>
</dbReference>
<dbReference type="InterPro" id="IPR056447">
    <property type="entry name" value="REV3_N"/>
</dbReference>
<dbReference type="Gene3D" id="3.30.342.10">
    <property type="entry name" value="DNA Polymerase, chain B, domain 1"/>
    <property type="match status" value="1"/>
</dbReference>
<dbReference type="InterPro" id="IPR056435">
    <property type="entry name" value="DPOD/Z_N"/>
</dbReference>
<dbReference type="EMBL" id="JASUXU010000092">
    <property type="protein sequence ID" value="KAK0307768.1"/>
    <property type="molecule type" value="Genomic_DNA"/>
</dbReference>
<evidence type="ECO:0000256" key="1">
    <source>
        <dbReference type="ARBA" id="ARBA00049244"/>
    </source>
</evidence>
<accession>A0AAN6FBC1</accession>
<dbReference type="Pfam" id="PF24055">
    <property type="entry name" value="POL3_N"/>
    <property type="match status" value="1"/>
</dbReference>
<evidence type="ECO:0000259" key="2">
    <source>
        <dbReference type="Pfam" id="PF24055"/>
    </source>
</evidence>
<comment type="catalytic activity">
    <reaction evidence="1">
        <text>DNA(n) + a 2'-deoxyribonucleoside 5'-triphosphate = DNA(n+1) + diphosphate</text>
        <dbReference type="Rhea" id="RHEA:22508"/>
        <dbReference type="Rhea" id="RHEA-COMP:17339"/>
        <dbReference type="Rhea" id="RHEA-COMP:17340"/>
        <dbReference type="ChEBI" id="CHEBI:33019"/>
        <dbReference type="ChEBI" id="CHEBI:61560"/>
        <dbReference type="ChEBI" id="CHEBI:173112"/>
        <dbReference type="EC" id="2.7.7.7"/>
    </reaction>
</comment>
<dbReference type="GO" id="GO:0042276">
    <property type="term" value="P:error-prone translesion synthesis"/>
    <property type="evidence" value="ECO:0007669"/>
    <property type="project" value="TreeGrafter"/>
</dbReference>
<evidence type="ECO:0000313" key="5">
    <source>
        <dbReference type="EMBL" id="KAK0960101.1"/>
    </source>
</evidence>
<dbReference type="Pfam" id="PF24065">
    <property type="entry name" value="REV3_N"/>
    <property type="match status" value="1"/>
</dbReference>
<dbReference type="GO" id="GO:0005634">
    <property type="term" value="C:nucleus"/>
    <property type="evidence" value="ECO:0007669"/>
    <property type="project" value="TreeGrafter"/>
</dbReference>
<dbReference type="GO" id="GO:0003887">
    <property type="term" value="F:DNA-directed DNA polymerase activity"/>
    <property type="evidence" value="ECO:0007669"/>
    <property type="project" value="UniProtKB-EC"/>
</dbReference>
<gene>
    <name evidence="4" type="primary">REV3_3</name>
    <name evidence="5" type="synonym">REV3_5</name>
    <name evidence="4" type="ORF">LTR82_015805</name>
    <name evidence="5" type="ORF">LTR91_020503</name>
</gene>
<dbReference type="Proteomes" id="UP001175353">
    <property type="component" value="Unassembled WGS sequence"/>
</dbReference>
<keyword evidence="4" id="KW-0548">Nucleotidyltransferase</keyword>
<dbReference type="EC" id="2.7.7.7" evidence="4"/>
<reference evidence="5" key="2">
    <citation type="submission" date="2023-06" db="EMBL/GenBank/DDBJ databases">
        <title>Black Yeasts Isolated from many extreme environments.</title>
        <authorList>
            <person name="Coleine C."/>
            <person name="Stajich J.E."/>
            <person name="Selbmann L."/>
        </authorList>
    </citation>
    <scope>NUCLEOTIDE SEQUENCE</scope>
    <source>
        <strain evidence="5">CCFEE 5200</strain>
    </source>
</reference>
<reference evidence="4" key="1">
    <citation type="submission" date="2021-12" db="EMBL/GenBank/DDBJ databases">
        <title>Black yeast isolated from Biological Soil Crust.</title>
        <authorList>
            <person name="Kurbessoian T."/>
        </authorList>
    </citation>
    <scope>NUCLEOTIDE SEQUENCE</scope>
    <source>
        <strain evidence="4">CCFEE 5208</strain>
    </source>
</reference>
<feature type="domain" description="DNA polymerase zeta catalytic subunit N-terminal" evidence="3">
    <location>
        <begin position="12"/>
        <end position="67"/>
    </location>
</feature>
<keyword evidence="7" id="KW-1185">Reference proteome</keyword>
<dbReference type="GO" id="GO:0000724">
    <property type="term" value="P:double-strand break repair via homologous recombination"/>
    <property type="evidence" value="ECO:0007669"/>
    <property type="project" value="TreeGrafter"/>
</dbReference>
<proteinExistence type="predicted"/>
<evidence type="ECO:0000313" key="6">
    <source>
        <dbReference type="Proteomes" id="UP001168146"/>
    </source>
</evidence>
<dbReference type="PANTHER" id="PTHR45812:SF1">
    <property type="entry name" value="DNA POLYMERASE ZETA CATALYTIC SUBUNIT"/>
    <property type="match status" value="1"/>
</dbReference>
<dbReference type="AlphaFoldDB" id="A0AAN6FBC1"/>
<feature type="domain" description="DNA polymerase delta/zeta catalytic subunit N-terminal" evidence="2">
    <location>
        <begin position="68"/>
        <end position="152"/>
    </location>
</feature>
<dbReference type="Proteomes" id="UP001168146">
    <property type="component" value="Unassembled WGS sequence"/>
</dbReference>
<evidence type="ECO:0000313" key="4">
    <source>
        <dbReference type="EMBL" id="KAK0307768.1"/>
    </source>
</evidence>
<name>A0AAN6FBC1_9PEZI</name>
<dbReference type="PANTHER" id="PTHR45812">
    <property type="entry name" value="DNA POLYMERASE ZETA CATALYTIC SUBUNIT"/>
    <property type="match status" value="1"/>
</dbReference>
<dbReference type="GO" id="GO:0016035">
    <property type="term" value="C:zeta DNA polymerase complex"/>
    <property type="evidence" value="ECO:0007669"/>
    <property type="project" value="InterPro"/>
</dbReference>
<dbReference type="InterPro" id="IPR012337">
    <property type="entry name" value="RNaseH-like_sf"/>
</dbReference>
<protein>
    <submittedName>
        <fullName evidence="4">DNA polymerase zeta</fullName>
        <ecNumber evidence="4">2.7.7.7</ecNumber>
    </submittedName>
</protein>
<comment type="caution">
    <text evidence="4">The sequence shown here is derived from an EMBL/GenBank/DDBJ whole genome shotgun (WGS) entry which is preliminary data.</text>
</comment>
<dbReference type="SUPFAM" id="SSF53098">
    <property type="entry name" value="Ribonuclease H-like"/>
    <property type="match status" value="1"/>
</dbReference>
<evidence type="ECO:0000259" key="3">
    <source>
        <dbReference type="Pfam" id="PF24065"/>
    </source>
</evidence>
<organism evidence="4 6">
    <name type="scientific">Friedmanniomyces endolithicus</name>
    <dbReference type="NCBI Taxonomy" id="329885"/>
    <lineage>
        <taxon>Eukaryota</taxon>
        <taxon>Fungi</taxon>
        <taxon>Dikarya</taxon>
        <taxon>Ascomycota</taxon>
        <taxon>Pezizomycotina</taxon>
        <taxon>Dothideomycetes</taxon>
        <taxon>Dothideomycetidae</taxon>
        <taxon>Mycosphaerellales</taxon>
        <taxon>Teratosphaeriaceae</taxon>
        <taxon>Friedmanniomyces</taxon>
    </lineage>
</organism>
<sequence length="185" mass="20863">MANPTDNPSDIFRVRLNCHYQAAPTTLDPPLWDSSVSSTQPSSLPHLPVVRVFGATETGQKVCAHIHGALPYLYIPYTESLDKGDVARYTSTLRHSIDHALALSYRRKSYDSNPRNTTFVAHISLVKGVPFFGYNIGYRHYLKIYLLNPLHMTKFADLLQQGAVMKRVFQPYEAPDLLPFVGVRT</sequence>
<keyword evidence="4" id="KW-0808">Transferase</keyword>